<dbReference type="AlphaFoldDB" id="A0A9D6L629"/>
<keyword evidence="5 7" id="KW-1133">Transmembrane helix</keyword>
<dbReference type="Proteomes" id="UP000807850">
    <property type="component" value="Unassembled WGS sequence"/>
</dbReference>
<keyword evidence="4 7" id="KW-0812">Transmembrane</keyword>
<evidence type="ECO:0000256" key="1">
    <source>
        <dbReference type="ARBA" id="ARBA00004651"/>
    </source>
</evidence>
<evidence type="ECO:0000256" key="4">
    <source>
        <dbReference type="ARBA" id="ARBA00022692"/>
    </source>
</evidence>
<evidence type="ECO:0000313" key="10">
    <source>
        <dbReference type="Proteomes" id="UP000807850"/>
    </source>
</evidence>
<evidence type="ECO:0000256" key="5">
    <source>
        <dbReference type="ARBA" id="ARBA00022989"/>
    </source>
</evidence>
<feature type="transmembrane region" description="Helical" evidence="7">
    <location>
        <begin position="236"/>
        <end position="256"/>
    </location>
</feature>
<feature type="transmembrane region" description="Helical" evidence="7">
    <location>
        <begin position="210"/>
        <end position="230"/>
    </location>
</feature>
<comment type="subcellular location">
    <subcellularLocation>
        <location evidence="1 7">Cell membrane</location>
        <topology evidence="1 7">Multi-pass membrane protein</topology>
    </subcellularLocation>
</comment>
<protein>
    <submittedName>
        <fullName evidence="9">ABC transporter permease</fullName>
    </submittedName>
</protein>
<dbReference type="Pfam" id="PF12911">
    <property type="entry name" value="OppC_N"/>
    <property type="match status" value="1"/>
</dbReference>
<dbReference type="PANTHER" id="PTHR43386:SF1">
    <property type="entry name" value="D,D-DIPEPTIDE TRANSPORT SYSTEM PERMEASE PROTEIN DDPC-RELATED"/>
    <property type="match status" value="1"/>
</dbReference>
<evidence type="ECO:0000313" key="9">
    <source>
        <dbReference type="EMBL" id="MBI3540492.1"/>
    </source>
</evidence>
<feature type="transmembrane region" description="Helical" evidence="7">
    <location>
        <begin position="41"/>
        <end position="63"/>
    </location>
</feature>
<feature type="transmembrane region" description="Helical" evidence="7">
    <location>
        <begin position="340"/>
        <end position="361"/>
    </location>
</feature>
<dbReference type="CDD" id="cd06261">
    <property type="entry name" value="TM_PBP2"/>
    <property type="match status" value="1"/>
</dbReference>
<dbReference type="GO" id="GO:0055085">
    <property type="term" value="P:transmembrane transport"/>
    <property type="evidence" value="ECO:0007669"/>
    <property type="project" value="InterPro"/>
</dbReference>
<proteinExistence type="inferred from homology"/>
<dbReference type="InterPro" id="IPR035906">
    <property type="entry name" value="MetI-like_sf"/>
</dbReference>
<dbReference type="InterPro" id="IPR025966">
    <property type="entry name" value="OppC_N"/>
</dbReference>
<dbReference type="InterPro" id="IPR050366">
    <property type="entry name" value="BP-dependent_transpt_permease"/>
</dbReference>
<evidence type="ECO:0000256" key="6">
    <source>
        <dbReference type="ARBA" id="ARBA00023136"/>
    </source>
</evidence>
<dbReference type="EMBL" id="JACQAY010000317">
    <property type="protein sequence ID" value="MBI3540492.1"/>
    <property type="molecule type" value="Genomic_DNA"/>
</dbReference>
<dbReference type="Pfam" id="PF00528">
    <property type="entry name" value="BPD_transp_1"/>
    <property type="match status" value="1"/>
</dbReference>
<keyword evidence="3" id="KW-1003">Cell membrane</keyword>
<reference evidence="9" key="1">
    <citation type="submission" date="2020-07" db="EMBL/GenBank/DDBJ databases">
        <title>Huge and variable diversity of episymbiotic CPR bacteria and DPANN archaea in groundwater ecosystems.</title>
        <authorList>
            <person name="He C.Y."/>
            <person name="Keren R."/>
            <person name="Whittaker M."/>
            <person name="Farag I.F."/>
            <person name="Doudna J."/>
            <person name="Cate J.H.D."/>
            <person name="Banfield J.F."/>
        </authorList>
    </citation>
    <scope>NUCLEOTIDE SEQUENCE</scope>
    <source>
        <strain evidence="9">NC_groundwater_928_Pr1_S-0.2um_72_17</strain>
    </source>
</reference>
<feature type="domain" description="ABC transmembrane type-1" evidence="8">
    <location>
        <begin position="168"/>
        <end position="365"/>
    </location>
</feature>
<evidence type="ECO:0000259" key="8">
    <source>
        <dbReference type="PROSITE" id="PS50928"/>
    </source>
</evidence>
<gene>
    <name evidence="9" type="ORF">HY076_09490</name>
</gene>
<keyword evidence="2 7" id="KW-0813">Transport</keyword>
<evidence type="ECO:0000256" key="7">
    <source>
        <dbReference type="RuleBase" id="RU363032"/>
    </source>
</evidence>
<feature type="transmembrane region" description="Helical" evidence="7">
    <location>
        <begin position="287"/>
        <end position="320"/>
    </location>
</feature>
<name>A0A9D6L629_UNCEI</name>
<evidence type="ECO:0000256" key="3">
    <source>
        <dbReference type="ARBA" id="ARBA00022475"/>
    </source>
</evidence>
<feature type="transmembrane region" description="Helical" evidence="7">
    <location>
        <begin position="170"/>
        <end position="198"/>
    </location>
</feature>
<accession>A0A9D6L629</accession>
<dbReference type="GO" id="GO:0005886">
    <property type="term" value="C:plasma membrane"/>
    <property type="evidence" value="ECO:0007669"/>
    <property type="project" value="UniProtKB-SubCell"/>
</dbReference>
<comment type="similarity">
    <text evidence="7">Belongs to the binding-protein-dependent transport system permease family.</text>
</comment>
<dbReference type="Gene3D" id="1.10.3720.10">
    <property type="entry name" value="MetI-like"/>
    <property type="match status" value="1"/>
</dbReference>
<evidence type="ECO:0000256" key="2">
    <source>
        <dbReference type="ARBA" id="ARBA00022448"/>
    </source>
</evidence>
<dbReference type="SUPFAM" id="SSF161098">
    <property type="entry name" value="MetI-like"/>
    <property type="match status" value="1"/>
</dbReference>
<dbReference type="InterPro" id="IPR000515">
    <property type="entry name" value="MetI-like"/>
</dbReference>
<comment type="caution">
    <text evidence="9">The sequence shown here is derived from an EMBL/GenBank/DDBJ whole genome shotgun (WGS) entry which is preliminary data.</text>
</comment>
<keyword evidence="6 7" id="KW-0472">Membrane</keyword>
<organism evidence="9 10">
    <name type="scientific">Eiseniibacteriota bacterium</name>
    <dbReference type="NCBI Taxonomy" id="2212470"/>
    <lineage>
        <taxon>Bacteria</taxon>
        <taxon>Candidatus Eiseniibacteriota</taxon>
    </lineage>
</organism>
<dbReference type="PROSITE" id="PS50928">
    <property type="entry name" value="ABC_TM1"/>
    <property type="match status" value="1"/>
</dbReference>
<dbReference type="PANTHER" id="PTHR43386">
    <property type="entry name" value="OLIGOPEPTIDE TRANSPORT SYSTEM PERMEASE PROTEIN APPC"/>
    <property type="match status" value="1"/>
</dbReference>
<sequence>MTDGDLDPTGVADAADADRLGHLPGLSPWGIFWRQFRRSPLAVAGAALLGFFYTVALFAPFIAPYGEADMDRERFFHPPHALHWIDPHGRWHLVPFVHPTRDAGGQAFVEDRTRVVPIRWFTHGAKYRLFGLIPTDRHLFGVDPPDRIFLWGADTSGRDVFSRVLYGAQISLTVGLVGLVISFTIGMMLGGIAGYLGGWADATIMRATELLLSIPALYLIIALRGIFPPTLSSQQIYLGIVAILAFIGWAGLARVIRGMVLSIRRQEYVAAAEALGMSRLRVVARHILPNTLSFVIVAATITIPGYILGEIFLSFLAVGVQEPAASWGNMLNAARSQSVMISFPWMLIAPAAAIFVTVMAFNLRGDGLRDALDPRRVMGGKSG</sequence>